<reference evidence="1 3" key="1">
    <citation type="submission" date="2015-09" db="EMBL/GenBank/DDBJ databases">
        <authorList>
            <consortium name="Pathogen Informatics"/>
        </authorList>
    </citation>
    <scope>NUCLEOTIDE SEQUENCE [LARGE SCALE GENOMIC DNA]</scope>
    <source>
        <strain evidence="1 3">2789STDY5608850</strain>
    </source>
</reference>
<evidence type="ECO:0000313" key="1">
    <source>
        <dbReference type="EMBL" id="CUO01109.1"/>
    </source>
</evidence>
<accession>A0A174BLJ1</accession>
<evidence type="ECO:0000313" key="4">
    <source>
        <dbReference type="Proteomes" id="UP000434223"/>
    </source>
</evidence>
<dbReference type="Proteomes" id="UP000434223">
    <property type="component" value="Unassembled WGS sequence"/>
</dbReference>
<dbReference type="Proteomes" id="UP000095651">
    <property type="component" value="Unassembled WGS sequence"/>
</dbReference>
<proteinExistence type="predicted"/>
<dbReference type="RefSeq" id="WP_002591444.1">
    <property type="nucleotide sequence ID" value="NZ_CABIXC010000003.1"/>
</dbReference>
<name>A0A174BLJ1_9FIRM</name>
<dbReference type="OrthoDB" id="1825158at2"/>
<dbReference type="AlphaFoldDB" id="A0A174BLJ1"/>
<sequence>MAEREERDWSNVVSGQIAVYKTDKALLELMDNLKPASYLFPAHIHASGDVSEVGERSLIRLNMLDYSKGTGDNTVSVYANISPEEAKYIYSALFNHLWEFDYPQEKIFGNPDKEGYSIVTKLKIVRYDTDSQGNKRNYPWFVEIQNGRGIAMKNSNGGRYCKKNSYICDKKASLYINDKDLFILFCKTDAYIRAFETEYAFRENRIGNFTSLYGLLKNEIQGAADRLLTCIHREDEEPMKKAG</sequence>
<gene>
    <name evidence="1" type="ORF">ERS852407_01629</name>
    <name evidence="2" type="ORF">GNE07_14585</name>
</gene>
<protein>
    <submittedName>
        <fullName evidence="1">Uncharacterized protein</fullName>
    </submittedName>
</protein>
<dbReference type="EMBL" id="CYZE01000003">
    <property type="protein sequence ID" value="CUO01109.1"/>
    <property type="molecule type" value="Genomic_DNA"/>
</dbReference>
<dbReference type="EMBL" id="WNME01000009">
    <property type="protein sequence ID" value="MUB64281.1"/>
    <property type="molecule type" value="Genomic_DNA"/>
</dbReference>
<organism evidence="1 3">
    <name type="scientific">Hungatella hathewayi</name>
    <dbReference type="NCBI Taxonomy" id="154046"/>
    <lineage>
        <taxon>Bacteria</taxon>
        <taxon>Bacillati</taxon>
        <taxon>Bacillota</taxon>
        <taxon>Clostridia</taxon>
        <taxon>Lachnospirales</taxon>
        <taxon>Lachnospiraceae</taxon>
        <taxon>Hungatella</taxon>
    </lineage>
</organism>
<evidence type="ECO:0000313" key="2">
    <source>
        <dbReference type="EMBL" id="MUB64281.1"/>
    </source>
</evidence>
<reference evidence="2 4" key="2">
    <citation type="submission" date="2019-09" db="EMBL/GenBank/DDBJ databases">
        <title>Draft genome sequencing of Hungatella hathewayi 123Y-2.</title>
        <authorList>
            <person name="Lv Q."/>
            <person name="Li S."/>
        </authorList>
    </citation>
    <scope>NUCLEOTIDE SEQUENCE [LARGE SCALE GENOMIC DNA]</scope>
    <source>
        <strain evidence="2 4">123Y-2</strain>
    </source>
</reference>
<evidence type="ECO:0000313" key="3">
    <source>
        <dbReference type="Proteomes" id="UP000095651"/>
    </source>
</evidence>